<dbReference type="PRINTS" id="PR00038">
    <property type="entry name" value="HTHLUXR"/>
</dbReference>
<evidence type="ECO:0000313" key="6">
    <source>
        <dbReference type="EMBL" id="GAA5197233.1"/>
    </source>
</evidence>
<dbReference type="CDD" id="cd06170">
    <property type="entry name" value="LuxR_C_like"/>
    <property type="match status" value="1"/>
</dbReference>
<dbReference type="Proteomes" id="UP001501570">
    <property type="component" value="Unassembled WGS sequence"/>
</dbReference>
<dbReference type="Gene3D" id="1.10.10.10">
    <property type="entry name" value="Winged helix-like DNA-binding domain superfamily/Winged helix DNA-binding domain"/>
    <property type="match status" value="1"/>
</dbReference>
<feature type="region of interest" description="Disordered" evidence="4">
    <location>
        <begin position="850"/>
        <end position="893"/>
    </location>
</feature>
<keyword evidence="1" id="KW-0805">Transcription regulation</keyword>
<reference evidence="7" key="1">
    <citation type="journal article" date="2019" name="Int. J. Syst. Evol. Microbiol.">
        <title>The Global Catalogue of Microorganisms (GCM) 10K type strain sequencing project: providing services to taxonomists for standard genome sequencing and annotation.</title>
        <authorList>
            <consortium name="The Broad Institute Genomics Platform"/>
            <consortium name="The Broad Institute Genome Sequencing Center for Infectious Disease"/>
            <person name="Wu L."/>
            <person name="Ma J."/>
        </authorList>
    </citation>
    <scope>NUCLEOTIDE SEQUENCE [LARGE SCALE GENOMIC DNA]</scope>
    <source>
        <strain evidence="7">JCM 18304</strain>
    </source>
</reference>
<name>A0ABP9SIX8_9ACTN</name>
<sequence length="893" mass="92714">MPDHQTAELLATISADPFAPMVVGIEAPGGYGKTATLDEMVEVYRQAGVEVIGAAEALGGAGEALGPVGGARFLVEDAVVAEGAVVVGGAGVVAGSAVVVVDDAHQLPEAQLVRLCRLAESPRARLVVAYRPWPRPAALRRLVETLRLRRPALLLAPLTTEQLAELLAERPEVGRGGPDRLALAESLRAQTGGVARYTQWAASSADGSWLVGGDLPGPVLLRFRHDFARLDADRQLYLLAAEAGAALHLDLLGALLGRGVDEVTEVAEAVRATGLLRHDGVLVPVVRRAIAVLFPVDRRVAVRRRLAELQLERGAPVLGLARSLLGTGVSGPGVASVFEAAAEEALPDEPALSAALFAAGASAGRPVRALAARWSHAAALAGDLGTALRMADEVIAGPRRPEQADCALVAAAALAHRGQLARSAELYRWSGGGPSAAFATVGQIGTGQLAGLPRNFDVEAPDAPPTLLSGAAALMARGVHESVGGSPTAALSSLVRASDLLEPAGPGVLLPDSPAALAALVGLHCAELTTAWSVLDRAVGARLGGTVMAARHRLLRAWILLVRGETAAARRCLPADRDKLHPRDSLFALALDVGLARRDSDLPALRQAWAAAGEAVLRHPVDLFTLLPLGELMVAAARLDDRAGTAAQFEDARALLARLGDPPLWSLPLHWSALHAAIISNRPELAEEHASALAAGAGHSRYAAAVAIAGQTWLAVLAGRVDPLQVSAAARGLHGLGLRWDASRLAGQAAIRTSDRTDMVALLDCARLLQGRPAGQRGTGRAPAPDAIEGTNLSERERQVADLVLAGMTYRQIGDQLYISPKTVEHHVARMRQRLGCASRSELLATLRTIRQPARSEAPEGAGGLDVPAPRDPAIPGSPAGRPGAADEAPAPH</sequence>
<evidence type="ECO:0000259" key="5">
    <source>
        <dbReference type="PROSITE" id="PS50043"/>
    </source>
</evidence>
<protein>
    <submittedName>
        <fullName evidence="6">Helix-turn-helix transcriptional regulator</fullName>
    </submittedName>
</protein>
<dbReference type="PROSITE" id="PS00622">
    <property type="entry name" value="HTH_LUXR_1"/>
    <property type="match status" value="1"/>
</dbReference>
<keyword evidence="2" id="KW-0238">DNA-binding</keyword>
<dbReference type="PROSITE" id="PS50043">
    <property type="entry name" value="HTH_LUXR_2"/>
    <property type="match status" value="1"/>
</dbReference>
<evidence type="ECO:0000256" key="1">
    <source>
        <dbReference type="ARBA" id="ARBA00023015"/>
    </source>
</evidence>
<dbReference type="InterPro" id="IPR016032">
    <property type="entry name" value="Sig_transdc_resp-reg_C-effctor"/>
</dbReference>
<gene>
    <name evidence="6" type="ORF">GCM10023322_68010</name>
</gene>
<proteinExistence type="predicted"/>
<keyword evidence="7" id="KW-1185">Reference proteome</keyword>
<feature type="region of interest" description="Disordered" evidence="4">
    <location>
        <begin position="773"/>
        <end position="793"/>
    </location>
</feature>
<organism evidence="6 7">
    <name type="scientific">Rugosimonospora acidiphila</name>
    <dbReference type="NCBI Taxonomy" id="556531"/>
    <lineage>
        <taxon>Bacteria</taxon>
        <taxon>Bacillati</taxon>
        <taxon>Actinomycetota</taxon>
        <taxon>Actinomycetes</taxon>
        <taxon>Micromonosporales</taxon>
        <taxon>Micromonosporaceae</taxon>
        <taxon>Rugosimonospora</taxon>
    </lineage>
</organism>
<dbReference type="Pfam" id="PF13604">
    <property type="entry name" value="AAA_30"/>
    <property type="match status" value="1"/>
</dbReference>
<evidence type="ECO:0000256" key="3">
    <source>
        <dbReference type="ARBA" id="ARBA00023163"/>
    </source>
</evidence>
<dbReference type="SMART" id="SM00421">
    <property type="entry name" value="HTH_LUXR"/>
    <property type="match status" value="1"/>
</dbReference>
<evidence type="ECO:0000313" key="7">
    <source>
        <dbReference type="Proteomes" id="UP001501570"/>
    </source>
</evidence>
<evidence type="ECO:0000256" key="4">
    <source>
        <dbReference type="SAM" id="MobiDB-lite"/>
    </source>
</evidence>
<dbReference type="EMBL" id="BAABJQ010000029">
    <property type="protein sequence ID" value="GAA5197233.1"/>
    <property type="molecule type" value="Genomic_DNA"/>
</dbReference>
<evidence type="ECO:0000256" key="2">
    <source>
        <dbReference type="ARBA" id="ARBA00023125"/>
    </source>
</evidence>
<dbReference type="InterPro" id="IPR027417">
    <property type="entry name" value="P-loop_NTPase"/>
</dbReference>
<dbReference type="PANTHER" id="PTHR44688">
    <property type="entry name" value="DNA-BINDING TRANSCRIPTIONAL ACTIVATOR DEVR_DOSR"/>
    <property type="match status" value="1"/>
</dbReference>
<comment type="caution">
    <text evidence="6">The sequence shown here is derived from an EMBL/GenBank/DDBJ whole genome shotgun (WGS) entry which is preliminary data.</text>
</comment>
<dbReference type="SUPFAM" id="SSF52540">
    <property type="entry name" value="P-loop containing nucleoside triphosphate hydrolases"/>
    <property type="match status" value="1"/>
</dbReference>
<dbReference type="PANTHER" id="PTHR44688:SF16">
    <property type="entry name" value="DNA-BINDING TRANSCRIPTIONAL ACTIVATOR DEVR_DOSR"/>
    <property type="match status" value="1"/>
</dbReference>
<keyword evidence="3" id="KW-0804">Transcription</keyword>
<dbReference type="InterPro" id="IPR000792">
    <property type="entry name" value="Tscrpt_reg_LuxR_C"/>
</dbReference>
<dbReference type="InterPro" id="IPR036388">
    <property type="entry name" value="WH-like_DNA-bd_sf"/>
</dbReference>
<dbReference type="SUPFAM" id="SSF46894">
    <property type="entry name" value="C-terminal effector domain of the bipartite response regulators"/>
    <property type="match status" value="1"/>
</dbReference>
<dbReference type="Pfam" id="PF00196">
    <property type="entry name" value="GerE"/>
    <property type="match status" value="1"/>
</dbReference>
<feature type="domain" description="HTH luxR-type" evidence="5">
    <location>
        <begin position="786"/>
        <end position="851"/>
    </location>
</feature>
<accession>A0ABP9SIX8</accession>